<proteinExistence type="inferred from homology"/>
<evidence type="ECO:0000256" key="2">
    <source>
        <dbReference type="ARBA" id="ARBA00012255"/>
    </source>
</evidence>
<dbReference type="PANTHER" id="PTHR16222">
    <property type="entry name" value="ADP-RIBOSYLGLYCOHYDROLASE"/>
    <property type="match status" value="1"/>
</dbReference>
<comment type="catalytic activity">
    <reaction evidence="11">
        <text>alpha-NAD(+) + H2O = ADP-D-ribose + nicotinamide + H(+)</text>
        <dbReference type="Rhea" id="RHEA:68792"/>
        <dbReference type="ChEBI" id="CHEBI:15377"/>
        <dbReference type="ChEBI" id="CHEBI:15378"/>
        <dbReference type="ChEBI" id="CHEBI:17154"/>
        <dbReference type="ChEBI" id="CHEBI:57967"/>
        <dbReference type="ChEBI" id="CHEBI:77017"/>
    </reaction>
</comment>
<protein>
    <recommendedName>
        <fullName evidence="4">ADP-ribosylhydrolase ARH3</fullName>
        <ecNumber evidence="2">3.2.1.143</ecNumber>
    </recommendedName>
    <alternativeName>
        <fullName evidence="5">ADP-ribose glycohydrolase ARH3</fullName>
    </alternativeName>
    <alternativeName>
        <fullName evidence="6">ADP-ribosylhydrolase 3</fullName>
    </alternativeName>
    <alternativeName>
        <fullName evidence="9">O-acetyl-ADP-ribose deacetylase ARH3</fullName>
    </alternativeName>
    <alternativeName>
        <fullName evidence="10">Poly(ADP-ribose) glycohydrolase ARH3</fullName>
    </alternativeName>
    <alternativeName>
        <fullName evidence="8">[Protein ADP-ribosylarginine] hydrolase-like protein 2</fullName>
    </alternativeName>
    <alternativeName>
        <fullName evidence="7">[Protein ADP-ribosylserine] hydrolase</fullName>
    </alternativeName>
</protein>
<evidence type="ECO:0000256" key="10">
    <source>
        <dbReference type="ARBA" id="ARBA00043193"/>
    </source>
</evidence>
<dbReference type="EC" id="3.2.1.143" evidence="2"/>
<sequence length="664" mass="75305">MGERTICKCCGTECDHTICQNCFLSFFLNSPERVSFAFETRLPNFSKLKQVKVLDLFRTSVATININDFPELTMLRVSRCINLTKVHLTNVPSLIVLDLSANKELTSISIDECVSSIISLDLSYCENLTTMPITSYESVQYVSIRHTRISELAEFPKTRYLDISSTYISDLSNVEDMKELEIIVLDHMLNIDDLDMSMLTYLPKLRAIQSDIQNVSFPNWNPDTHLSQIWLQNCKNVSDLEEILTKKEQDNPENITFDALLPNNVLLGNKFKDKIIYDPHDSWHRSCRLLYGPWPSPPCYQKPLRVIHYPDPLPERYPVKKVISSIAGAIFGASVADTIMLFVERQTPEFLNFFLEGNLDITWSHPRVTRRGVDYCRGGITDNAVNLMLTIRTLISKGSDHIASDLSKRIKEYLLEGLPELPLSVLSAQHPPSVSKIVRDRNFNSDPVSAAKKYWENSGETPNGNDALTRSVITGCFVFWDEDKVAANAEKLCRITHYDPRCAFSSVCLALMISRLIRRRCGEIESIDINKLVDDSVKYVNDLTPYMVSEIHKFTHVDDLSQLNLKNYSPLVLQAIGCAIWALKMDYSYVEGLETIVRAGGDASTNSFVLGAVIGAKDGLGGIPIDLMQYFWKGAGIHRDIVALFKAMKIDFKMPEYEEYFQMV</sequence>
<dbReference type="PANTHER" id="PTHR16222:SF24">
    <property type="entry name" value="ADP-RIBOSYLHYDROLASE ARH3"/>
    <property type="match status" value="1"/>
</dbReference>
<evidence type="ECO:0000313" key="13">
    <source>
        <dbReference type="Proteomes" id="UP001470230"/>
    </source>
</evidence>
<dbReference type="Pfam" id="PF03747">
    <property type="entry name" value="ADP_ribosyl_GH"/>
    <property type="match status" value="1"/>
</dbReference>
<dbReference type="InterPro" id="IPR032675">
    <property type="entry name" value="LRR_dom_sf"/>
</dbReference>
<dbReference type="EMBL" id="JAPFFF010000009">
    <property type="protein sequence ID" value="KAK8883117.1"/>
    <property type="molecule type" value="Genomic_DNA"/>
</dbReference>
<evidence type="ECO:0000256" key="5">
    <source>
        <dbReference type="ARBA" id="ARBA00042398"/>
    </source>
</evidence>
<dbReference type="InterPro" id="IPR005502">
    <property type="entry name" value="Ribosyl_crysJ1"/>
</dbReference>
<dbReference type="Gene3D" id="3.80.10.10">
    <property type="entry name" value="Ribonuclease Inhibitor"/>
    <property type="match status" value="1"/>
</dbReference>
<evidence type="ECO:0000313" key="12">
    <source>
        <dbReference type="EMBL" id="KAK8883117.1"/>
    </source>
</evidence>
<reference evidence="12 13" key="1">
    <citation type="submission" date="2024-04" db="EMBL/GenBank/DDBJ databases">
        <title>Tritrichomonas musculus Genome.</title>
        <authorList>
            <person name="Alves-Ferreira E."/>
            <person name="Grigg M."/>
            <person name="Lorenzi H."/>
            <person name="Galac M."/>
        </authorList>
    </citation>
    <scope>NUCLEOTIDE SEQUENCE [LARGE SCALE GENOMIC DNA]</scope>
    <source>
        <strain evidence="12 13">EAF2021</strain>
    </source>
</reference>
<evidence type="ECO:0000256" key="7">
    <source>
        <dbReference type="ARBA" id="ARBA00042722"/>
    </source>
</evidence>
<evidence type="ECO:0000256" key="3">
    <source>
        <dbReference type="ARBA" id="ARBA00022801"/>
    </source>
</evidence>
<dbReference type="Gene3D" id="1.10.4080.10">
    <property type="entry name" value="ADP-ribosylation/Crystallin J1"/>
    <property type="match status" value="1"/>
</dbReference>
<evidence type="ECO:0000256" key="1">
    <source>
        <dbReference type="ARBA" id="ARBA00010702"/>
    </source>
</evidence>
<dbReference type="InterPro" id="IPR036705">
    <property type="entry name" value="Ribosyl_crysJ1_sf"/>
</dbReference>
<evidence type="ECO:0000256" key="4">
    <source>
        <dbReference type="ARBA" id="ARBA00041057"/>
    </source>
</evidence>
<dbReference type="Proteomes" id="UP001470230">
    <property type="component" value="Unassembled WGS sequence"/>
</dbReference>
<comment type="caution">
    <text evidence="12">The sequence shown here is derived from an EMBL/GenBank/DDBJ whole genome shotgun (WGS) entry which is preliminary data.</text>
</comment>
<evidence type="ECO:0000256" key="8">
    <source>
        <dbReference type="ARBA" id="ARBA00042850"/>
    </source>
</evidence>
<evidence type="ECO:0000256" key="9">
    <source>
        <dbReference type="ARBA" id="ARBA00043187"/>
    </source>
</evidence>
<accession>A0ABR2JW59</accession>
<dbReference type="SUPFAM" id="SSF52058">
    <property type="entry name" value="L domain-like"/>
    <property type="match status" value="1"/>
</dbReference>
<name>A0ABR2JW59_9EUKA</name>
<evidence type="ECO:0000256" key="11">
    <source>
        <dbReference type="ARBA" id="ARBA00049015"/>
    </source>
</evidence>
<dbReference type="SUPFAM" id="SSF101478">
    <property type="entry name" value="ADP-ribosylglycohydrolase"/>
    <property type="match status" value="1"/>
</dbReference>
<comment type="similarity">
    <text evidence="1">Belongs to the ADP-ribosylglycohydrolase family.</text>
</comment>
<evidence type="ECO:0000256" key="6">
    <source>
        <dbReference type="ARBA" id="ARBA00042471"/>
    </source>
</evidence>
<keyword evidence="13" id="KW-1185">Reference proteome</keyword>
<keyword evidence="3" id="KW-0378">Hydrolase</keyword>
<dbReference type="InterPro" id="IPR050792">
    <property type="entry name" value="ADP-ribosylglycohydrolase"/>
</dbReference>
<organism evidence="12 13">
    <name type="scientific">Tritrichomonas musculus</name>
    <dbReference type="NCBI Taxonomy" id="1915356"/>
    <lineage>
        <taxon>Eukaryota</taxon>
        <taxon>Metamonada</taxon>
        <taxon>Parabasalia</taxon>
        <taxon>Tritrichomonadida</taxon>
        <taxon>Tritrichomonadidae</taxon>
        <taxon>Tritrichomonas</taxon>
    </lineage>
</organism>
<gene>
    <name evidence="12" type="ORF">M9Y10_045765</name>
</gene>